<dbReference type="Gene3D" id="3.40.570.10">
    <property type="entry name" value="Extracellular Endonuclease, subunit A"/>
    <property type="match status" value="1"/>
</dbReference>
<dbReference type="GeneID" id="112688055"/>
<keyword evidence="3" id="KW-0255">Endonuclease</keyword>
<dbReference type="PANTHER" id="PTHR13966:SF19">
    <property type="entry name" value="NUCLEASE EXOG, MITOCHONDRIAL"/>
    <property type="match status" value="1"/>
</dbReference>
<evidence type="ECO:0000313" key="8">
    <source>
        <dbReference type="EMBL" id="MBY69951.1"/>
    </source>
</evidence>
<feature type="domain" description="DNA/RNA non-specific endonuclease/pyrophosphatase/phosphodiesterase" evidence="7">
    <location>
        <begin position="186"/>
        <end position="427"/>
    </location>
</feature>
<reference evidence="8" key="1">
    <citation type="submission" date="2018-04" db="EMBL/GenBank/DDBJ databases">
        <title>Transcriptome assembly of Sipha flava.</title>
        <authorList>
            <person name="Scully E.D."/>
            <person name="Geib S.M."/>
            <person name="Palmer N.A."/>
            <person name="Koch K."/>
            <person name="Bradshaw J."/>
            <person name="Heng-Moss T."/>
            <person name="Sarath G."/>
        </authorList>
    </citation>
    <scope>NUCLEOTIDE SEQUENCE</scope>
</reference>
<keyword evidence="5" id="KW-0479">Metal-binding</keyword>
<dbReference type="InterPro" id="IPR044925">
    <property type="entry name" value="His-Me_finger_sf"/>
</dbReference>
<dbReference type="GO" id="GO:0003676">
    <property type="term" value="F:nucleic acid binding"/>
    <property type="evidence" value="ECO:0007669"/>
    <property type="project" value="InterPro"/>
</dbReference>
<reference evidence="10" key="2">
    <citation type="submission" date="2025-04" db="UniProtKB">
        <authorList>
            <consortium name="RefSeq"/>
        </authorList>
    </citation>
    <scope>IDENTIFICATION</scope>
    <source>
        <tissue evidence="10">Whole body</tissue>
    </source>
</reference>
<dbReference type="GO" id="GO:0006309">
    <property type="term" value="P:apoptotic DNA fragmentation"/>
    <property type="evidence" value="ECO:0007669"/>
    <property type="project" value="TreeGrafter"/>
</dbReference>
<dbReference type="RefSeq" id="XP_025416859.1">
    <property type="nucleotide sequence ID" value="XM_025561074.1"/>
</dbReference>
<dbReference type="OrthoDB" id="5960141at2759"/>
<name>A0A2S2PWW9_9HEMI</name>
<comment type="similarity">
    <text evidence="1">Belongs to the DNA/RNA non-specific endonuclease family.</text>
</comment>
<feature type="signal peptide" evidence="6">
    <location>
        <begin position="1"/>
        <end position="18"/>
    </location>
</feature>
<protein>
    <submittedName>
        <fullName evidence="10">Uncharacterized protein LOC112688055</fullName>
    </submittedName>
</protein>
<dbReference type="PANTHER" id="PTHR13966">
    <property type="entry name" value="ENDONUCLEASE RELATED"/>
    <property type="match status" value="1"/>
</dbReference>
<dbReference type="SMART" id="SM00892">
    <property type="entry name" value="Endonuclease_NS"/>
    <property type="match status" value="1"/>
</dbReference>
<dbReference type="FunFam" id="3.40.570.10:FF:000007">
    <property type="entry name" value="Alkaline nuclease"/>
    <property type="match status" value="1"/>
</dbReference>
<dbReference type="Proteomes" id="UP000694846">
    <property type="component" value="Unplaced"/>
</dbReference>
<organism evidence="8">
    <name type="scientific">Sipha flava</name>
    <name type="common">yellow sugarcane aphid</name>
    <dbReference type="NCBI Taxonomy" id="143950"/>
    <lineage>
        <taxon>Eukaryota</taxon>
        <taxon>Metazoa</taxon>
        <taxon>Ecdysozoa</taxon>
        <taxon>Arthropoda</taxon>
        <taxon>Hexapoda</taxon>
        <taxon>Insecta</taxon>
        <taxon>Pterygota</taxon>
        <taxon>Neoptera</taxon>
        <taxon>Paraneoptera</taxon>
        <taxon>Hemiptera</taxon>
        <taxon>Sternorrhyncha</taxon>
        <taxon>Aphidomorpha</taxon>
        <taxon>Aphidoidea</taxon>
        <taxon>Aphididae</taxon>
        <taxon>Sipha</taxon>
    </lineage>
</organism>
<dbReference type="InterPro" id="IPR044929">
    <property type="entry name" value="DNA/RNA_non-sp_Endonuclease_sf"/>
</dbReference>
<keyword evidence="6" id="KW-0732">Signal</keyword>
<dbReference type="GO" id="GO:0005634">
    <property type="term" value="C:nucleus"/>
    <property type="evidence" value="ECO:0007669"/>
    <property type="project" value="TreeGrafter"/>
</dbReference>
<dbReference type="GO" id="GO:0046872">
    <property type="term" value="F:metal ion binding"/>
    <property type="evidence" value="ECO:0007669"/>
    <property type="project" value="UniProtKB-KW"/>
</dbReference>
<keyword evidence="9" id="KW-1185">Reference proteome</keyword>
<feature type="active site" description="Proton acceptor" evidence="4">
    <location>
        <position position="276"/>
    </location>
</feature>
<dbReference type="InterPro" id="IPR001604">
    <property type="entry name" value="Endo_G_ENPP1-like_dom"/>
</dbReference>
<keyword evidence="2" id="KW-0540">Nuclease</keyword>
<dbReference type="EMBL" id="GGMS01000748">
    <property type="protein sequence ID" value="MBY69951.1"/>
    <property type="molecule type" value="Transcribed_RNA"/>
</dbReference>
<evidence type="ECO:0000256" key="3">
    <source>
        <dbReference type="ARBA" id="ARBA00022759"/>
    </source>
</evidence>
<sequence>MNLIKLSVIVIFPCLCLTQPDSDESSIPPDISYEDYNYNYSSLANSSEEIMKRFYNPDEEWNQVDDCLISTQEENASKMPIPYMKNGTRLVIMYPDIDGLLNIKHDITFKLLCANSRFKHKDLNQTSEVEVKCVVDAQLLYNNRLYRYNDFECESMPKSELVVTDKKCQSNNYTVAEVGFRSDEGLIVLYKICFDLKTKNALYTWYDARVPYYDISQKYKKRPSFHKSKELYGSIDVNKKYTVKEQRKTLATILKSDDLANKYIMDDSKHSLSRGHLAAKADFYYAFEQTATFYYANVAPQWQQFNGDKWADLEKTYREMMDQDEDIHVVVTGTYGSCMLPDVNGVLQPLFLDPPKNLPVPLFYWKIMYDLFEKKGIVFLGMNNPYKEVDKSMFICKNECEGGYKGLVDIPDNKHEANIFCCSIEGFEQVYGKLDPLIFEKINY</sequence>
<dbReference type="GO" id="GO:0000014">
    <property type="term" value="F:single-stranded DNA endodeoxyribonuclease activity"/>
    <property type="evidence" value="ECO:0007669"/>
    <property type="project" value="TreeGrafter"/>
</dbReference>
<feature type="binding site" evidence="5">
    <location>
        <position position="306"/>
    </location>
    <ligand>
        <name>Mg(2+)</name>
        <dbReference type="ChEBI" id="CHEBI:18420"/>
        <note>catalytic</note>
    </ligand>
</feature>
<evidence type="ECO:0000256" key="5">
    <source>
        <dbReference type="PIRSR" id="PIRSR640255-2"/>
    </source>
</evidence>
<keyword evidence="3" id="KW-0378">Hydrolase</keyword>
<evidence type="ECO:0000256" key="2">
    <source>
        <dbReference type="ARBA" id="ARBA00022722"/>
    </source>
</evidence>
<dbReference type="GO" id="GO:0005743">
    <property type="term" value="C:mitochondrial inner membrane"/>
    <property type="evidence" value="ECO:0007669"/>
    <property type="project" value="TreeGrafter"/>
</dbReference>
<dbReference type="Pfam" id="PF01223">
    <property type="entry name" value="Endonuclease_NS"/>
    <property type="match status" value="1"/>
</dbReference>
<evidence type="ECO:0000256" key="4">
    <source>
        <dbReference type="PIRSR" id="PIRSR640255-1"/>
    </source>
</evidence>
<evidence type="ECO:0000259" key="7">
    <source>
        <dbReference type="SMART" id="SM00892"/>
    </source>
</evidence>
<evidence type="ECO:0000313" key="10">
    <source>
        <dbReference type="RefSeq" id="XP_025416859.1"/>
    </source>
</evidence>
<evidence type="ECO:0000256" key="6">
    <source>
        <dbReference type="SAM" id="SignalP"/>
    </source>
</evidence>
<dbReference type="SUPFAM" id="SSF54060">
    <property type="entry name" value="His-Me finger endonucleases"/>
    <property type="match status" value="1"/>
</dbReference>
<accession>A0A2S2PWW9</accession>
<feature type="chain" id="PRO_5044578940" evidence="6">
    <location>
        <begin position="19"/>
        <end position="444"/>
    </location>
</feature>
<evidence type="ECO:0000256" key="1">
    <source>
        <dbReference type="ARBA" id="ARBA00010052"/>
    </source>
</evidence>
<proteinExistence type="inferred from homology"/>
<dbReference type="AlphaFoldDB" id="A0A2S2PWW9"/>
<evidence type="ECO:0000313" key="9">
    <source>
        <dbReference type="Proteomes" id="UP000694846"/>
    </source>
</evidence>
<gene>
    <name evidence="10" type="primary">LOC112688055</name>
    <name evidence="8" type="ORF">g.14669</name>
</gene>
<dbReference type="InterPro" id="IPR040255">
    <property type="entry name" value="Non-specific_endonuclease"/>
</dbReference>
<dbReference type="GO" id="GO:0004521">
    <property type="term" value="F:RNA endonuclease activity"/>
    <property type="evidence" value="ECO:0007669"/>
    <property type="project" value="TreeGrafter"/>
</dbReference>